<keyword evidence="2" id="KW-0732">Signal</keyword>
<reference evidence="3" key="1">
    <citation type="submission" date="2021-02" db="EMBL/GenBank/DDBJ databases">
        <title>Skermanella TT6 skin isolate.</title>
        <authorList>
            <person name="Lee K."/>
            <person name="Ganzorig M."/>
        </authorList>
    </citation>
    <scope>NUCLEOTIDE SEQUENCE</scope>
    <source>
        <strain evidence="3">TT6</strain>
    </source>
</reference>
<evidence type="ECO:0000256" key="2">
    <source>
        <dbReference type="SAM" id="SignalP"/>
    </source>
</evidence>
<sequence length="98" mass="11266">MPVMRNLMIVAALLLPIGTAAAQVPGERNVISPHRTPVPGERIDPSDRGRAELYRDQLRGSQERRELLDRQGKADILDRRELLDLRDESRRMDRALER</sequence>
<gene>
    <name evidence="3" type="ORF">IGS68_19015</name>
</gene>
<proteinExistence type="predicted"/>
<name>A0ABX7B1E3_9PROT</name>
<feature type="chain" id="PRO_5046798149" evidence="2">
    <location>
        <begin position="23"/>
        <end position="98"/>
    </location>
</feature>
<dbReference type="EMBL" id="CP067420">
    <property type="protein sequence ID" value="QQP88135.1"/>
    <property type="molecule type" value="Genomic_DNA"/>
</dbReference>
<dbReference type="RefSeq" id="WP_201072629.1">
    <property type="nucleotide sequence ID" value="NZ_CP067420.1"/>
</dbReference>
<evidence type="ECO:0000313" key="4">
    <source>
        <dbReference type="Proteomes" id="UP000595197"/>
    </source>
</evidence>
<feature type="compositionally biased region" description="Basic and acidic residues" evidence="1">
    <location>
        <begin position="41"/>
        <end position="51"/>
    </location>
</feature>
<keyword evidence="4" id="KW-1185">Reference proteome</keyword>
<feature type="region of interest" description="Disordered" evidence="1">
    <location>
        <begin position="28"/>
        <end position="51"/>
    </location>
</feature>
<feature type="signal peptide" evidence="2">
    <location>
        <begin position="1"/>
        <end position="22"/>
    </location>
</feature>
<evidence type="ECO:0000313" key="3">
    <source>
        <dbReference type="EMBL" id="QQP88135.1"/>
    </source>
</evidence>
<accession>A0ABX7B1E3</accession>
<organism evidence="3 4">
    <name type="scientific">Skermanella cutis</name>
    <dbReference type="NCBI Taxonomy" id="2775420"/>
    <lineage>
        <taxon>Bacteria</taxon>
        <taxon>Pseudomonadati</taxon>
        <taxon>Pseudomonadota</taxon>
        <taxon>Alphaproteobacteria</taxon>
        <taxon>Rhodospirillales</taxon>
        <taxon>Azospirillaceae</taxon>
        <taxon>Skermanella</taxon>
    </lineage>
</organism>
<evidence type="ECO:0000256" key="1">
    <source>
        <dbReference type="SAM" id="MobiDB-lite"/>
    </source>
</evidence>
<protein>
    <submittedName>
        <fullName evidence="3">Uncharacterized protein</fullName>
    </submittedName>
</protein>
<dbReference type="Proteomes" id="UP000595197">
    <property type="component" value="Chromosome"/>
</dbReference>